<dbReference type="InterPro" id="IPR017871">
    <property type="entry name" value="ABC_transporter-like_CS"/>
</dbReference>
<dbReference type="PANTHER" id="PTHR24220:SF86">
    <property type="entry name" value="ABC TRANSPORTER ABCH.1"/>
    <property type="match status" value="1"/>
</dbReference>
<keyword evidence="2" id="KW-0547">Nucleotide-binding</keyword>
<feature type="domain" description="ABC transporter" evidence="4">
    <location>
        <begin position="2"/>
        <end position="232"/>
    </location>
</feature>
<dbReference type="Gene3D" id="3.40.50.300">
    <property type="entry name" value="P-loop containing nucleotide triphosphate hydrolases"/>
    <property type="match status" value="1"/>
</dbReference>
<dbReference type="InterPro" id="IPR027417">
    <property type="entry name" value="P-loop_NTPase"/>
</dbReference>
<dbReference type="SMART" id="SM00382">
    <property type="entry name" value="AAA"/>
    <property type="match status" value="1"/>
</dbReference>
<dbReference type="Proteomes" id="UP000830055">
    <property type="component" value="Chromosome"/>
</dbReference>
<dbReference type="CDD" id="cd03255">
    <property type="entry name" value="ABC_MJ0796_LolCDE_FtsE"/>
    <property type="match status" value="1"/>
</dbReference>
<keyword evidence="3 5" id="KW-0067">ATP-binding</keyword>
<dbReference type="Pfam" id="PF00005">
    <property type="entry name" value="ABC_tran"/>
    <property type="match status" value="1"/>
</dbReference>
<dbReference type="EMBL" id="AP025516">
    <property type="protein sequence ID" value="BDD86317.1"/>
    <property type="molecule type" value="Genomic_DNA"/>
</dbReference>
<name>A0ABM7W5W5_9BACT</name>
<keyword evidence="1" id="KW-0813">Transport</keyword>
<organism evidence="5 6">
    <name type="scientific">Desulfofustis limnaeus</name>
    <dbReference type="NCBI Taxonomy" id="2740163"/>
    <lineage>
        <taxon>Bacteria</taxon>
        <taxon>Pseudomonadati</taxon>
        <taxon>Thermodesulfobacteriota</taxon>
        <taxon>Desulfobulbia</taxon>
        <taxon>Desulfobulbales</taxon>
        <taxon>Desulfocapsaceae</taxon>
        <taxon>Desulfofustis</taxon>
    </lineage>
</organism>
<dbReference type="InterPro" id="IPR017911">
    <property type="entry name" value="MacB-like_ATP-bd"/>
</dbReference>
<dbReference type="PANTHER" id="PTHR24220">
    <property type="entry name" value="IMPORT ATP-BINDING PROTEIN"/>
    <property type="match status" value="1"/>
</dbReference>
<evidence type="ECO:0000256" key="1">
    <source>
        <dbReference type="ARBA" id="ARBA00022448"/>
    </source>
</evidence>
<evidence type="ECO:0000259" key="4">
    <source>
        <dbReference type="PROSITE" id="PS50893"/>
    </source>
</evidence>
<evidence type="ECO:0000313" key="6">
    <source>
        <dbReference type="Proteomes" id="UP000830055"/>
    </source>
</evidence>
<dbReference type="InterPro" id="IPR003593">
    <property type="entry name" value="AAA+_ATPase"/>
</dbReference>
<evidence type="ECO:0000256" key="2">
    <source>
        <dbReference type="ARBA" id="ARBA00022741"/>
    </source>
</evidence>
<keyword evidence="6" id="KW-1185">Reference proteome</keyword>
<dbReference type="GO" id="GO:0005524">
    <property type="term" value="F:ATP binding"/>
    <property type="evidence" value="ECO:0007669"/>
    <property type="project" value="UniProtKB-KW"/>
</dbReference>
<evidence type="ECO:0000256" key="3">
    <source>
        <dbReference type="ARBA" id="ARBA00022840"/>
    </source>
</evidence>
<reference evidence="5 6" key="1">
    <citation type="submission" date="2022-01" db="EMBL/GenBank/DDBJ databases">
        <title>Desulfofustis limnae sp. nov., a novel mesophilic sulfate-reducing bacterium isolated from marsh soil.</title>
        <authorList>
            <person name="Watanabe M."/>
            <person name="Takahashi A."/>
            <person name="Kojima H."/>
            <person name="Fukui M."/>
        </authorList>
    </citation>
    <scope>NUCLEOTIDE SEQUENCE [LARGE SCALE GENOMIC DNA]</scope>
    <source>
        <strain evidence="5 6">PPLL</strain>
    </source>
</reference>
<accession>A0ABM7W5W5</accession>
<sequence length="232" mass="25313">MISLRKIRREFVVGDERVIALRDVDLEIGAGDYVSIMGPSGSGKSTLLNVIGLLDRPDSGTYLLEGEPVTSLGDSRQAALRRHKIGFVFQFFHLVPRLTAAENIELPMMLGGLDLGERRQRVEQALQDFGLRDRARHRPDQLSGGQRQRVAIARATIMQPHILLADEPTGNLDRSSGQDVVDILEGLNSRGITLIVVTHDPDLGKRAGRRITMVDGTVDADTGGTPPPQPGL</sequence>
<dbReference type="RefSeq" id="WP_284153409.1">
    <property type="nucleotide sequence ID" value="NZ_AP025516.1"/>
</dbReference>
<dbReference type="SUPFAM" id="SSF52540">
    <property type="entry name" value="P-loop containing nucleoside triphosphate hydrolases"/>
    <property type="match status" value="1"/>
</dbReference>
<evidence type="ECO:0000313" key="5">
    <source>
        <dbReference type="EMBL" id="BDD86317.1"/>
    </source>
</evidence>
<dbReference type="InterPro" id="IPR015854">
    <property type="entry name" value="ABC_transpr_LolD-like"/>
</dbReference>
<gene>
    <name evidence="5" type="primary">yknY</name>
    <name evidence="5" type="ORF">DPPLL_06820</name>
</gene>
<dbReference type="PROSITE" id="PS00211">
    <property type="entry name" value="ABC_TRANSPORTER_1"/>
    <property type="match status" value="1"/>
</dbReference>
<proteinExistence type="predicted"/>
<dbReference type="InterPro" id="IPR003439">
    <property type="entry name" value="ABC_transporter-like_ATP-bd"/>
</dbReference>
<protein>
    <submittedName>
        <fullName evidence="5">ABC transporter ATP-binding protein YknY</fullName>
    </submittedName>
</protein>
<dbReference type="PROSITE" id="PS50893">
    <property type="entry name" value="ABC_TRANSPORTER_2"/>
    <property type="match status" value="1"/>
</dbReference>